<dbReference type="EMBL" id="CP018155">
    <property type="protein sequence ID" value="APG64684.1"/>
    <property type="molecule type" value="Genomic_DNA"/>
</dbReference>
<proteinExistence type="predicted"/>
<evidence type="ECO:0000259" key="4">
    <source>
        <dbReference type="Pfam" id="PF25221"/>
    </source>
</evidence>
<feature type="signal peptide" evidence="2">
    <location>
        <begin position="1"/>
        <end position="19"/>
    </location>
</feature>
<keyword evidence="1" id="KW-1133">Transmembrane helix</keyword>
<dbReference type="AlphaFoldDB" id="A0A1L3JHU6"/>
<dbReference type="InterPro" id="IPR057436">
    <property type="entry name" value="5TMH_Lnb"/>
</dbReference>
<feature type="transmembrane region" description="Helical" evidence="1">
    <location>
        <begin position="285"/>
        <end position="306"/>
    </location>
</feature>
<evidence type="ECO:0000256" key="1">
    <source>
        <dbReference type="SAM" id="Phobius"/>
    </source>
</evidence>
<protein>
    <submittedName>
        <fullName evidence="5">Uncharacterized protein</fullName>
    </submittedName>
</protein>
<reference evidence="5 6" key="1">
    <citation type="submission" date="2016-11" db="EMBL/GenBank/DDBJ databases">
        <title>Tenacibaculum sp. LPB0136, isolated from marine environment.</title>
        <authorList>
            <person name="Kim E."/>
            <person name="Yi H."/>
        </authorList>
    </citation>
    <scope>NUCLEOTIDE SEQUENCE [LARGE SCALE GENOMIC DNA]</scope>
    <source>
        <strain evidence="5 6">LPB0136</strain>
    </source>
</reference>
<feature type="transmembrane region" description="Helical" evidence="1">
    <location>
        <begin position="254"/>
        <end position="273"/>
    </location>
</feature>
<dbReference type="Proteomes" id="UP000181898">
    <property type="component" value="Chromosome"/>
</dbReference>
<feature type="transmembrane region" description="Helical" evidence="1">
    <location>
        <begin position="365"/>
        <end position="383"/>
    </location>
</feature>
<evidence type="ECO:0000313" key="6">
    <source>
        <dbReference type="Proteomes" id="UP000181898"/>
    </source>
</evidence>
<feature type="chain" id="PRO_5012453618" evidence="2">
    <location>
        <begin position="20"/>
        <end position="393"/>
    </location>
</feature>
<keyword evidence="2" id="KW-0732">Signal</keyword>
<organism evidence="5 6">
    <name type="scientific">Tenacibaculum todarodis</name>
    <dbReference type="NCBI Taxonomy" id="1850252"/>
    <lineage>
        <taxon>Bacteria</taxon>
        <taxon>Pseudomonadati</taxon>
        <taxon>Bacteroidota</taxon>
        <taxon>Flavobacteriia</taxon>
        <taxon>Flavobacteriales</taxon>
        <taxon>Flavobacteriaceae</taxon>
        <taxon>Tenacibaculum</taxon>
    </lineage>
</organism>
<evidence type="ECO:0000313" key="5">
    <source>
        <dbReference type="EMBL" id="APG64684.1"/>
    </source>
</evidence>
<gene>
    <name evidence="5" type="ORF">LPB136_04600</name>
</gene>
<keyword evidence="6" id="KW-1185">Reference proteome</keyword>
<feature type="domain" description="Lnb-like transmembrane" evidence="4">
    <location>
        <begin position="252"/>
        <end position="383"/>
    </location>
</feature>
<dbReference type="OrthoDB" id="319167at2"/>
<sequence>MKKIILLLVFLLNIQFAFSQSIQLSENAEVSIITVGPGKVLYEKFGHSAIRIKDRSLNIDRIYNYGMFDFNAPNFYSNFTKGRLIYKLAAYPFHYFVKSNNEDKRWIKEQVLNLPPEQNQAFFTFLNNNAKPENANYEYDPFFENCATKMPDIVQQILNNKVSFTEDFVTKKQSLRQLMNDEIHWNTWGSLGINVALGSKLDKIVTAKEYMYLPDFVFKSFKNAEYFDKNQPKQLVLKENTILNFKEITPEADAISPLLVFVVFMLIGFFITFKDVKNNTRTKWFDFLLFFITGIVGLLVVFLWFFTNHSTTPNNFNFLWAFALNLIVAFYLLKNNPPKWVRKYVLLLLVLLFIIPIIWIVKIQLFAFSLLPIFILLLVRYFFLQKNLLTFHE</sequence>
<name>A0A1L3JHU6_9FLAO</name>
<feature type="transmembrane region" description="Helical" evidence="1">
    <location>
        <begin position="318"/>
        <end position="333"/>
    </location>
</feature>
<dbReference type="Pfam" id="PF25221">
    <property type="entry name" value="5TMH_Lnb"/>
    <property type="match status" value="1"/>
</dbReference>
<dbReference type="KEGG" id="ten:LPB136_04600"/>
<accession>A0A1L3JHU6</accession>
<evidence type="ECO:0000256" key="2">
    <source>
        <dbReference type="SAM" id="SignalP"/>
    </source>
</evidence>
<feature type="transmembrane region" description="Helical" evidence="1">
    <location>
        <begin position="340"/>
        <end position="359"/>
    </location>
</feature>
<feature type="domain" description="Lnb N-terminal periplasmic" evidence="3">
    <location>
        <begin position="27"/>
        <end position="165"/>
    </location>
</feature>
<evidence type="ECO:0000259" key="3">
    <source>
        <dbReference type="Pfam" id="PF13387"/>
    </source>
</evidence>
<dbReference type="STRING" id="1850252.LPB136_04600"/>
<dbReference type="InterPro" id="IPR025178">
    <property type="entry name" value="Lnb_N"/>
</dbReference>
<dbReference type="Pfam" id="PF13387">
    <property type="entry name" value="Lnb_N"/>
    <property type="match status" value="1"/>
</dbReference>
<keyword evidence="1" id="KW-0472">Membrane</keyword>
<keyword evidence="1" id="KW-0812">Transmembrane</keyword>
<dbReference type="RefSeq" id="WP_072555008.1">
    <property type="nucleotide sequence ID" value="NZ_CP018155.1"/>
</dbReference>